<dbReference type="GO" id="GO:0003723">
    <property type="term" value="F:RNA binding"/>
    <property type="evidence" value="ECO:0007669"/>
    <property type="project" value="InterPro"/>
</dbReference>
<keyword evidence="6" id="KW-1185">Reference proteome</keyword>
<dbReference type="EMBL" id="JANBQB010000396">
    <property type="protein sequence ID" value="KAJ1976835.1"/>
    <property type="molecule type" value="Genomic_DNA"/>
</dbReference>
<comment type="catalytic activity">
    <reaction evidence="2">
        <text>a uridine in RNA = a pseudouridine in RNA</text>
        <dbReference type="Rhea" id="RHEA:48348"/>
        <dbReference type="Rhea" id="RHEA-COMP:12068"/>
        <dbReference type="Rhea" id="RHEA-COMP:12069"/>
        <dbReference type="ChEBI" id="CHEBI:65314"/>
        <dbReference type="ChEBI" id="CHEBI:65315"/>
    </reaction>
</comment>
<evidence type="ECO:0000256" key="2">
    <source>
        <dbReference type="RuleBase" id="RU362028"/>
    </source>
</evidence>
<reference evidence="5" key="1">
    <citation type="submission" date="2022-07" db="EMBL/GenBank/DDBJ databases">
        <title>Phylogenomic reconstructions and comparative analyses of Kickxellomycotina fungi.</title>
        <authorList>
            <person name="Reynolds N.K."/>
            <person name="Stajich J.E."/>
            <person name="Barry K."/>
            <person name="Grigoriev I.V."/>
            <person name="Crous P."/>
            <person name="Smith M.E."/>
        </authorList>
    </citation>
    <scope>NUCLEOTIDE SEQUENCE</scope>
    <source>
        <strain evidence="5">RSA 567</strain>
    </source>
</reference>
<evidence type="ECO:0000313" key="6">
    <source>
        <dbReference type="Proteomes" id="UP001151582"/>
    </source>
</evidence>
<comment type="similarity">
    <text evidence="2">Belongs to the pseudouridine synthase RluA family.</text>
</comment>
<dbReference type="PANTHER" id="PTHR21600:SF40">
    <property type="entry name" value="PSEUDOURIDYLATE SYNTHASE RPUSD2"/>
    <property type="match status" value="1"/>
</dbReference>
<evidence type="ECO:0000256" key="3">
    <source>
        <dbReference type="SAM" id="MobiDB-lite"/>
    </source>
</evidence>
<dbReference type="OrthoDB" id="424794at2759"/>
<dbReference type="InterPro" id="IPR050188">
    <property type="entry name" value="RluA_PseudoU_synthase"/>
</dbReference>
<dbReference type="InterPro" id="IPR006224">
    <property type="entry name" value="PsdUridine_synth_RluA-like_CS"/>
</dbReference>
<comment type="function">
    <text evidence="2">Responsible for synthesis of pseudouridine from uracil.</text>
</comment>
<sequence length="496" mass="55273">MPLKRRRLSLGQDQPIGIRTADTSCSSAPLQSVDPDSNCALLSPAPTVSQDPTNGERSSVEHAFTPAQAPGGESRVRENSQRPASRPKHKIPKASATVDWNEIDAIEDYCEHGLRKVTPYDYTYQTYAKGRWIGLTLLELFTREFRDQPPSYYDQAIRSGRIRINNAVVDSSTCIKGHDVIMHRIHRHEPPVADQPVTVVHETDDVMVVNKPASIPVHPSGRYRHNTLLHILYKQQRYVQKAECDLFPVNRLDRLTSGIVILAKNLATARQFETQMKGRTIFKTYLCKVKGSFPIGVTWCKEPIKTVAHKLGLNAVHPDGKPCATMFEKLSEADGYSLVQCKPLTGRTHQIRVHLQYLGYPIGNDPLYCNEKVWGSGTTADQLKQSQIIDQAITNLTQLEAEKDASVASVTLTHSTAVPECNTSTGTTPNAGSNLTTESPFPGFDASCGQCQQYRRSPIPDPTPDQLLLWLHALEYRSEQGWVFATDPPAWAIDWP</sequence>
<dbReference type="EC" id="5.4.99.-" evidence="2"/>
<dbReference type="NCBIfam" id="TIGR00005">
    <property type="entry name" value="rluA_subfam"/>
    <property type="match status" value="1"/>
</dbReference>
<evidence type="ECO:0000259" key="4">
    <source>
        <dbReference type="Pfam" id="PF00849"/>
    </source>
</evidence>
<dbReference type="Gene3D" id="3.30.2350.10">
    <property type="entry name" value="Pseudouridine synthase"/>
    <property type="match status" value="1"/>
</dbReference>
<dbReference type="PROSITE" id="PS01129">
    <property type="entry name" value="PSI_RLU"/>
    <property type="match status" value="1"/>
</dbReference>
<dbReference type="GO" id="GO:0000455">
    <property type="term" value="P:enzyme-directed rRNA pseudouridine synthesis"/>
    <property type="evidence" value="ECO:0007669"/>
    <property type="project" value="TreeGrafter"/>
</dbReference>
<evidence type="ECO:0000313" key="5">
    <source>
        <dbReference type="EMBL" id="KAJ1976835.1"/>
    </source>
</evidence>
<organism evidence="5 6">
    <name type="scientific">Dimargaris verticillata</name>
    <dbReference type="NCBI Taxonomy" id="2761393"/>
    <lineage>
        <taxon>Eukaryota</taxon>
        <taxon>Fungi</taxon>
        <taxon>Fungi incertae sedis</taxon>
        <taxon>Zoopagomycota</taxon>
        <taxon>Kickxellomycotina</taxon>
        <taxon>Dimargaritomycetes</taxon>
        <taxon>Dimargaritales</taxon>
        <taxon>Dimargaritaceae</taxon>
        <taxon>Dimargaris</taxon>
    </lineage>
</organism>
<name>A0A9W8B000_9FUNG</name>
<keyword evidence="2 5" id="KW-0413">Isomerase</keyword>
<dbReference type="GO" id="GO:0009982">
    <property type="term" value="F:pseudouridine synthase activity"/>
    <property type="evidence" value="ECO:0007669"/>
    <property type="project" value="InterPro"/>
</dbReference>
<accession>A0A9W8B000</accession>
<dbReference type="AlphaFoldDB" id="A0A9W8B000"/>
<dbReference type="InterPro" id="IPR020103">
    <property type="entry name" value="PsdUridine_synth_cat_dom_sf"/>
</dbReference>
<proteinExistence type="inferred from homology"/>
<feature type="compositionally biased region" description="Polar residues" evidence="3">
    <location>
        <begin position="46"/>
        <end position="57"/>
    </location>
</feature>
<dbReference type="InterPro" id="IPR006145">
    <property type="entry name" value="PsdUridine_synth_RsuA/RluA"/>
</dbReference>
<gene>
    <name evidence="5" type="primary">RIB2</name>
    <name evidence="5" type="ORF">H4R34_003824</name>
</gene>
<feature type="compositionally biased region" description="Polar residues" evidence="3">
    <location>
        <begin position="21"/>
        <end position="30"/>
    </location>
</feature>
<evidence type="ECO:0000256" key="1">
    <source>
        <dbReference type="PIRSR" id="PIRSR606225-1"/>
    </source>
</evidence>
<dbReference type="Pfam" id="PF00849">
    <property type="entry name" value="PseudoU_synth_2"/>
    <property type="match status" value="1"/>
</dbReference>
<feature type="domain" description="Pseudouridine synthase RsuA/RluA-like" evidence="4">
    <location>
        <begin position="205"/>
        <end position="356"/>
    </location>
</feature>
<dbReference type="PANTHER" id="PTHR21600">
    <property type="entry name" value="MITOCHONDRIAL RNA PSEUDOURIDINE SYNTHASE"/>
    <property type="match status" value="1"/>
</dbReference>
<dbReference type="InterPro" id="IPR006225">
    <property type="entry name" value="PsdUridine_synth_RluC/D"/>
</dbReference>
<dbReference type="SUPFAM" id="SSF55120">
    <property type="entry name" value="Pseudouridine synthase"/>
    <property type="match status" value="1"/>
</dbReference>
<dbReference type="Proteomes" id="UP001151582">
    <property type="component" value="Unassembled WGS sequence"/>
</dbReference>
<dbReference type="CDD" id="cd02557">
    <property type="entry name" value="PseudoU_synth_ScRIB2"/>
    <property type="match status" value="1"/>
</dbReference>
<feature type="active site" evidence="1">
    <location>
        <position position="253"/>
    </location>
</feature>
<feature type="region of interest" description="Disordered" evidence="3">
    <location>
        <begin position="1"/>
        <end position="93"/>
    </location>
</feature>
<comment type="caution">
    <text evidence="5">The sequence shown here is derived from an EMBL/GenBank/DDBJ whole genome shotgun (WGS) entry which is preliminary data.</text>
</comment>
<protein>
    <recommendedName>
        <fullName evidence="2">Pseudouridine synthase</fullName>
        <ecNumber evidence="2">5.4.99.-</ecNumber>
    </recommendedName>
</protein>